<reference evidence="2 3" key="1">
    <citation type="submission" date="2022-11" db="EMBL/GenBank/DDBJ databases">
        <title>The characterization of three novel Bacteroidetes species and genomic analysis of their roles in tidal elemental geochemical cycles.</title>
        <authorList>
            <person name="Ma K."/>
        </authorList>
    </citation>
    <scope>NUCLEOTIDE SEQUENCE [LARGE SCALE GENOMIC DNA]</scope>
    <source>
        <strain evidence="2 3">M17</strain>
    </source>
</reference>
<proteinExistence type="predicted"/>
<keyword evidence="1" id="KW-0812">Transmembrane</keyword>
<protein>
    <submittedName>
        <fullName evidence="2">Uncharacterized protein</fullName>
    </submittedName>
</protein>
<evidence type="ECO:0000313" key="2">
    <source>
        <dbReference type="EMBL" id="MCX2743740.1"/>
    </source>
</evidence>
<keyword evidence="1" id="KW-1133">Transmembrane helix</keyword>
<feature type="transmembrane region" description="Helical" evidence="1">
    <location>
        <begin position="218"/>
        <end position="240"/>
    </location>
</feature>
<dbReference type="EMBL" id="JAPFQN010000004">
    <property type="protein sequence ID" value="MCX2743740.1"/>
    <property type="molecule type" value="Genomic_DNA"/>
</dbReference>
<organism evidence="2 3">
    <name type="scientific">Mangrovivirga halotolerans</name>
    <dbReference type="NCBI Taxonomy" id="2993936"/>
    <lineage>
        <taxon>Bacteria</taxon>
        <taxon>Pseudomonadati</taxon>
        <taxon>Bacteroidota</taxon>
        <taxon>Cytophagia</taxon>
        <taxon>Cytophagales</taxon>
        <taxon>Mangrovivirgaceae</taxon>
        <taxon>Mangrovivirga</taxon>
    </lineage>
</organism>
<feature type="transmembrane region" description="Helical" evidence="1">
    <location>
        <begin position="48"/>
        <end position="68"/>
    </location>
</feature>
<dbReference type="RefSeq" id="WP_266056145.1">
    <property type="nucleotide sequence ID" value="NZ_JAPFQN010000004.1"/>
</dbReference>
<feature type="transmembrane region" description="Helical" evidence="1">
    <location>
        <begin position="186"/>
        <end position="206"/>
    </location>
</feature>
<name>A0ABT3RRC7_9BACT</name>
<keyword evidence="1" id="KW-0472">Membrane</keyword>
<gene>
    <name evidence="2" type="ORF">OO013_07685</name>
</gene>
<feature type="transmembrane region" description="Helical" evidence="1">
    <location>
        <begin position="152"/>
        <end position="174"/>
    </location>
</feature>
<feature type="transmembrane region" description="Helical" evidence="1">
    <location>
        <begin position="116"/>
        <end position="140"/>
    </location>
</feature>
<keyword evidence="3" id="KW-1185">Reference proteome</keyword>
<accession>A0ABT3RRC7</accession>
<evidence type="ECO:0000256" key="1">
    <source>
        <dbReference type="SAM" id="Phobius"/>
    </source>
</evidence>
<comment type="caution">
    <text evidence="2">The sequence shown here is derived from an EMBL/GenBank/DDBJ whole genome shotgun (WGS) entry which is preliminary data.</text>
</comment>
<dbReference type="Proteomes" id="UP001209885">
    <property type="component" value="Unassembled WGS sequence"/>
</dbReference>
<sequence length="260" mass="30075">MKLEFWFTKLFGWFSILAPTAILGIAIPHKICKTYPLNILDFPQCSEGIFYTSIALPIFCYVIAYFIARRYRQSYFILYNYYDFIRFLIHSKSSTIGRTKGNEKEREIRLNSIQNILSSLFILALPAGFLLLIKGFLITLEQISGQSYIDSFFYLLHLNIPLSVTIIAIGSLVLSYQLYKIKKRRLIIYGLLEIVLGMIMSTYTLFSSFLASKPSKPNVYLLLLFVIILIFSLKVIATGFENTVKGLKKYNVDGWLKDYY</sequence>
<evidence type="ECO:0000313" key="3">
    <source>
        <dbReference type="Proteomes" id="UP001209885"/>
    </source>
</evidence>